<feature type="compositionally biased region" description="Polar residues" evidence="2">
    <location>
        <begin position="185"/>
        <end position="208"/>
    </location>
</feature>
<sequence length="1419" mass="148045">MPDEHDPTGTGRHSDPAPRRGRRRSMETHGGISVSDVVARHTGERPIFDSDPSAVPPAPNGTRRNGTDPAADGAPPGANSAHPGVDSTTPAVNGTASGVYGTASGANGSPYVRYTNDHETSGPLGSHSAAPGTNGTSFPPNGKNGTHFTDPRARMAEPNNHHYADPPPAASRHADPNASLPGGAHSTNSDASLPSGAHSTDTDASLPSSGHFPGSDAGPPDACFTAQDPQLADPGVRPTEPNADPGSRLAEPGTHARAPRADIASGPRHTEPGAHAAEHLAPVDGLAPPDPGSHRATNGHPANGSHRVTNGPPANGAHRSPDFRGPDPAPGAHRSPDFRRPADFVAGRHVPDRVADPAPGHRGPDFTDGKFEPAFPESANNIDKAIGPPSRRNGAGHRRSDGVGPEPGPAVEPDGSDGADVAGPEFDPPAQGRRRNGSGMPPRPRRPQANGALPPEPRRPAEARLPSGLQYPGDEPPRPDDGMPTAGPGEGRAPGGPQRPNVPPGPPRFNGRAVPPNPAQLGDGPLPHPDDQPPGPSHSHDGPPPPGPRQRNALPPRPEAGRPNDGPPPPGDQPGLIDGPPPGPQGPGHLRPPGLHARAPRPEPGQQSDGTRPGDQPLRSHDGPPPPGRPRPDVRPPLPSPDQVAELAPPPGPALSTNDGLRRPDAAARRANGYGDGPFEPPAPGETSTSDEGMPPTGRRGRRPMERGRAPEGVRGGTPQGADGASDLERTQISAALAPQSGPGPGGRLGDSEADRPVLDGEQSDAERTRVSPAVRNGRKPRAGRGGRPGAGQSRLNPAPNGEQTQLSPMVGGEQTPASPLPGREPAQAGHDQTQLNLTPGHDQTRLNPTPGREQTPASLAPGAEQTQLSPQASREQARPGPHPNREQTQANPTPGVEQTRLTPVPDGENPAPDGEAAAADPDRTQFAPAVGLPGKRRPALRPSPPRGEQDRLIMTDEMEAIDEATQYRRKIDHSLARFSAAHDDAAAEETKRRERLERFTSRPVALLEQTRTALQRVVAPGTGEKPDEQADEQQAEKSPQTRLQEKKQRNLARSARIGRIALIVLSALVLLGTGIAWGAVNWFDAKFTQVAALDENSADILNADAQANDENFLMVGSDTRDGAATEEGVGTADSTPGARSDTIMVAHVPADRKRVVVTSFPRDLEIDRPDCNRWDPAKSATTDEVVAAQKIAKLNTAYAVGGPQCVTKVIQKVTGLRINHFVGIDFNGFKGMVDAVHGVTVHNDKPMDDSVLGKVLLETGDVTISGDQALNFVRARHVKGDPTSDYGRIKRQQAFIGALLKKVMSSDVVLDPGKLSGFITAFAQATFGDNLGVQQMMTLAQSMRGLDPSKINFMTVPTVGLPNKRGNEVLVEAKTRSLFDALRDNTPLPDDKKAPGPSSTASGAAGGANAAKPADPAR</sequence>
<comment type="similarity">
    <text evidence="1">Belongs to the LytR/CpsA/Psr (LCP) family.</text>
</comment>
<feature type="compositionally biased region" description="Pro residues" evidence="2">
    <location>
        <begin position="532"/>
        <end position="548"/>
    </location>
</feature>
<evidence type="ECO:0000256" key="2">
    <source>
        <dbReference type="SAM" id="MobiDB-lite"/>
    </source>
</evidence>
<evidence type="ECO:0000259" key="3">
    <source>
        <dbReference type="Pfam" id="PF03816"/>
    </source>
</evidence>
<evidence type="ECO:0000313" key="5">
    <source>
        <dbReference type="Proteomes" id="UP000243542"/>
    </source>
</evidence>
<feature type="compositionally biased region" description="Basic and acidic residues" evidence="2">
    <location>
        <begin position="149"/>
        <end position="164"/>
    </location>
</feature>
<feature type="compositionally biased region" description="Basic and acidic residues" evidence="2">
    <location>
        <begin position="362"/>
        <end position="371"/>
    </location>
</feature>
<feature type="region of interest" description="Disordered" evidence="2">
    <location>
        <begin position="1382"/>
        <end position="1419"/>
    </location>
</feature>
<dbReference type="EMBL" id="PDJK01000002">
    <property type="protein sequence ID" value="PFG48632.1"/>
    <property type="molecule type" value="Genomic_DNA"/>
</dbReference>
<feature type="compositionally biased region" description="Basic and acidic residues" evidence="2">
    <location>
        <begin position="1382"/>
        <end position="1395"/>
    </location>
</feature>
<protein>
    <submittedName>
        <fullName evidence="4">LytR family transcriptional attenuator</fullName>
    </submittedName>
</protein>
<comment type="caution">
    <text evidence="4">The sequence shown here is derived from an EMBL/GenBank/DDBJ whole genome shotgun (WGS) entry which is preliminary data.</text>
</comment>
<proteinExistence type="inferred from homology"/>
<feature type="region of interest" description="Disordered" evidence="2">
    <location>
        <begin position="1"/>
        <end position="955"/>
    </location>
</feature>
<feature type="compositionally biased region" description="Polar residues" evidence="2">
    <location>
        <begin position="86"/>
        <end position="96"/>
    </location>
</feature>
<feature type="domain" description="Cell envelope-related transcriptional attenuator" evidence="3">
    <location>
        <begin position="1140"/>
        <end position="1305"/>
    </location>
</feature>
<feature type="compositionally biased region" description="Pro residues" evidence="2">
    <location>
        <begin position="623"/>
        <end position="640"/>
    </location>
</feature>
<feature type="compositionally biased region" description="Basic and acidic residues" evidence="2">
    <location>
        <begin position="268"/>
        <end position="278"/>
    </location>
</feature>
<dbReference type="Proteomes" id="UP000243542">
    <property type="component" value="Unassembled WGS sequence"/>
</dbReference>
<reference evidence="4 5" key="1">
    <citation type="submission" date="2017-10" db="EMBL/GenBank/DDBJ databases">
        <title>Sequencing the genomes of 1000 actinobacteria strains.</title>
        <authorList>
            <person name="Klenk H.-P."/>
        </authorList>
    </citation>
    <scope>NUCLEOTIDE SEQUENCE [LARGE SCALE GENOMIC DNA]</scope>
    <source>
        <strain evidence="4 5">DSM 46092</strain>
    </source>
</reference>
<feature type="compositionally biased region" description="Low complexity" evidence="2">
    <location>
        <begin position="911"/>
        <end position="920"/>
    </location>
</feature>
<feature type="compositionally biased region" description="Basic and acidic residues" evidence="2">
    <location>
        <begin position="1"/>
        <end position="18"/>
    </location>
</feature>
<dbReference type="NCBIfam" id="TIGR00350">
    <property type="entry name" value="lytR_cpsA_psr"/>
    <property type="match status" value="1"/>
</dbReference>
<dbReference type="InterPro" id="IPR050922">
    <property type="entry name" value="LytR/CpsA/Psr_CW_biosynth"/>
</dbReference>
<dbReference type="Gene3D" id="3.40.630.190">
    <property type="entry name" value="LCP protein"/>
    <property type="match status" value="1"/>
</dbReference>
<gene>
    <name evidence="4" type="ORF">ATK36_3732</name>
</gene>
<evidence type="ECO:0000256" key="1">
    <source>
        <dbReference type="ARBA" id="ARBA00006068"/>
    </source>
</evidence>
<feature type="compositionally biased region" description="Basic and acidic residues" evidence="2">
    <location>
        <begin position="750"/>
        <end position="770"/>
    </location>
</feature>
<evidence type="ECO:0000313" key="4">
    <source>
        <dbReference type="EMBL" id="PFG48632.1"/>
    </source>
</evidence>
<dbReference type="Pfam" id="PF03816">
    <property type="entry name" value="LytR_cpsA_psr"/>
    <property type="match status" value="1"/>
</dbReference>
<dbReference type="InterPro" id="IPR004474">
    <property type="entry name" value="LytR_CpsA_psr"/>
</dbReference>
<feature type="compositionally biased region" description="Low complexity" evidence="2">
    <location>
        <begin position="68"/>
        <end position="78"/>
    </location>
</feature>
<feature type="compositionally biased region" description="Basic and acidic residues" evidence="2">
    <location>
        <begin position="38"/>
        <end position="48"/>
    </location>
</feature>
<feature type="compositionally biased region" description="Polar residues" evidence="2">
    <location>
        <begin position="131"/>
        <end position="147"/>
    </location>
</feature>
<feature type="region of interest" description="Disordered" evidence="2">
    <location>
        <begin position="1012"/>
        <end position="1050"/>
    </location>
</feature>
<keyword evidence="5" id="KW-1185">Reference proteome</keyword>
<name>A0A2A9FDI7_9PSEU</name>
<dbReference type="PANTHER" id="PTHR33392:SF6">
    <property type="entry name" value="POLYISOPRENYL-TEICHOIC ACID--PEPTIDOGLYCAN TEICHOIC ACID TRANSFERASE TAGU"/>
    <property type="match status" value="1"/>
</dbReference>
<dbReference type="PANTHER" id="PTHR33392">
    <property type="entry name" value="POLYISOPRENYL-TEICHOIC ACID--PEPTIDOGLYCAN TEICHOIC ACID TRANSFERASE TAGU"/>
    <property type="match status" value="1"/>
</dbReference>
<accession>A0A2A9FDI7</accession>
<feature type="compositionally biased region" description="Polar residues" evidence="2">
    <location>
        <begin position="865"/>
        <end position="875"/>
    </location>
</feature>
<feature type="compositionally biased region" description="Low complexity" evidence="2">
    <location>
        <begin position="587"/>
        <end position="596"/>
    </location>
</feature>
<organism evidence="4 5">
    <name type="scientific">Amycolatopsis sulphurea</name>
    <dbReference type="NCBI Taxonomy" id="76022"/>
    <lineage>
        <taxon>Bacteria</taxon>
        <taxon>Bacillati</taxon>
        <taxon>Actinomycetota</taxon>
        <taxon>Actinomycetes</taxon>
        <taxon>Pseudonocardiales</taxon>
        <taxon>Pseudonocardiaceae</taxon>
        <taxon>Amycolatopsis</taxon>
    </lineage>
</organism>
<feature type="compositionally biased region" description="Low complexity" evidence="2">
    <location>
        <begin position="1396"/>
        <end position="1419"/>
    </location>
</feature>
<feature type="compositionally biased region" description="Basic and acidic residues" evidence="2">
    <location>
        <begin position="703"/>
        <end position="712"/>
    </location>
</feature>